<dbReference type="NCBIfam" id="TIGR00773">
    <property type="entry name" value="NhaA"/>
    <property type="match status" value="1"/>
</dbReference>
<keyword evidence="5 6" id="KW-0472">Membrane</keyword>
<feature type="compositionally biased region" description="Basic and acidic residues" evidence="7">
    <location>
        <begin position="7"/>
        <end position="20"/>
    </location>
</feature>
<name>A0A366HMG2_9BACT</name>
<dbReference type="InterPro" id="IPR036249">
    <property type="entry name" value="Thioredoxin-like_sf"/>
</dbReference>
<dbReference type="Gene3D" id="1.20.1530.10">
    <property type="entry name" value="Na+/H+ antiporter like domain"/>
    <property type="match status" value="1"/>
</dbReference>
<comment type="catalytic activity">
    <reaction evidence="6">
        <text>Na(+)(in) + 2 H(+)(out) = Na(+)(out) + 2 H(+)(in)</text>
        <dbReference type="Rhea" id="RHEA:29251"/>
        <dbReference type="ChEBI" id="CHEBI:15378"/>
        <dbReference type="ChEBI" id="CHEBI:29101"/>
    </reaction>
</comment>
<keyword evidence="6" id="KW-0739">Sodium transport</keyword>
<feature type="domain" description="Thioredoxin-like fold" evidence="8">
    <location>
        <begin position="17"/>
        <end position="170"/>
    </location>
</feature>
<keyword evidence="6" id="KW-0406">Ion transport</keyword>
<comment type="similarity">
    <text evidence="6">Belongs to the NhaA Na(+)/H(+) (TC 2.A.33) antiporter family.</text>
</comment>
<keyword evidence="2 6" id="KW-1003">Cell membrane</keyword>
<dbReference type="AlphaFoldDB" id="A0A366HMG2"/>
<gene>
    <name evidence="6" type="primary">nhaA</name>
    <name evidence="9" type="ORF">DES53_10482</name>
</gene>
<feature type="transmembrane region" description="Helical" evidence="6">
    <location>
        <begin position="273"/>
        <end position="297"/>
    </location>
</feature>
<evidence type="ECO:0000259" key="8">
    <source>
        <dbReference type="Pfam" id="PF13462"/>
    </source>
</evidence>
<proteinExistence type="inferred from homology"/>
<feature type="transmembrane region" description="Helical" evidence="6">
    <location>
        <begin position="511"/>
        <end position="535"/>
    </location>
</feature>
<evidence type="ECO:0000256" key="5">
    <source>
        <dbReference type="ARBA" id="ARBA00023136"/>
    </source>
</evidence>
<dbReference type="SUPFAM" id="SSF52833">
    <property type="entry name" value="Thioredoxin-like"/>
    <property type="match status" value="1"/>
</dbReference>
<feature type="transmembrane region" description="Helical" evidence="6">
    <location>
        <begin position="241"/>
        <end position="261"/>
    </location>
</feature>
<dbReference type="Gene3D" id="3.40.30.10">
    <property type="entry name" value="Glutaredoxin"/>
    <property type="match status" value="1"/>
</dbReference>
<keyword evidence="6" id="KW-0050">Antiport</keyword>
<dbReference type="GO" id="GO:0015385">
    <property type="term" value="F:sodium:proton antiporter activity"/>
    <property type="evidence" value="ECO:0007669"/>
    <property type="project" value="UniProtKB-UniRule"/>
</dbReference>
<dbReference type="RefSeq" id="WP_113958687.1">
    <property type="nucleotide sequence ID" value="NZ_QNRR01000004.1"/>
</dbReference>
<evidence type="ECO:0000313" key="9">
    <source>
        <dbReference type="EMBL" id="RBP44263.1"/>
    </source>
</evidence>
<keyword evidence="6" id="KW-0915">Sodium</keyword>
<accession>A0A366HMG2</accession>
<feature type="transmembrane region" description="Helical" evidence="6">
    <location>
        <begin position="547"/>
        <end position="568"/>
    </location>
</feature>
<keyword evidence="6" id="KW-0813">Transport</keyword>
<reference evidence="9 10" key="1">
    <citation type="submission" date="2018-06" db="EMBL/GenBank/DDBJ databases">
        <title>Genomic Encyclopedia of Type Strains, Phase IV (KMG-IV): sequencing the most valuable type-strain genomes for metagenomic binning, comparative biology and taxonomic classification.</title>
        <authorList>
            <person name="Goeker M."/>
        </authorList>
    </citation>
    <scope>NUCLEOTIDE SEQUENCE [LARGE SCALE GENOMIC DNA]</scope>
    <source>
        <strain evidence="9 10">DSM 25532</strain>
    </source>
</reference>
<evidence type="ECO:0000313" key="10">
    <source>
        <dbReference type="Proteomes" id="UP000253426"/>
    </source>
</evidence>
<dbReference type="GO" id="GO:0005886">
    <property type="term" value="C:plasma membrane"/>
    <property type="evidence" value="ECO:0007669"/>
    <property type="project" value="UniProtKB-SubCell"/>
</dbReference>
<feature type="transmembrane region" description="Helical" evidence="6">
    <location>
        <begin position="199"/>
        <end position="221"/>
    </location>
</feature>
<dbReference type="HAMAP" id="MF_01844">
    <property type="entry name" value="NhaA"/>
    <property type="match status" value="1"/>
</dbReference>
<dbReference type="GO" id="GO:0006885">
    <property type="term" value="P:regulation of pH"/>
    <property type="evidence" value="ECO:0007669"/>
    <property type="project" value="UniProtKB-UniRule"/>
</dbReference>
<dbReference type="EMBL" id="QNRR01000004">
    <property type="protein sequence ID" value="RBP44263.1"/>
    <property type="molecule type" value="Genomic_DNA"/>
</dbReference>
<keyword evidence="4 6" id="KW-1133">Transmembrane helix</keyword>
<feature type="region of interest" description="Disordered" evidence="7">
    <location>
        <begin position="1"/>
        <end position="21"/>
    </location>
</feature>
<comment type="function">
    <text evidence="6">Na(+)/H(+) antiporter that extrudes sodium in exchange for external protons.</text>
</comment>
<evidence type="ECO:0000256" key="7">
    <source>
        <dbReference type="SAM" id="MobiDB-lite"/>
    </source>
</evidence>
<feature type="transmembrane region" description="Helical" evidence="6">
    <location>
        <begin position="333"/>
        <end position="356"/>
    </location>
</feature>
<feature type="transmembrane region" description="Helical" evidence="6">
    <location>
        <begin position="485"/>
        <end position="505"/>
    </location>
</feature>
<evidence type="ECO:0000256" key="2">
    <source>
        <dbReference type="ARBA" id="ARBA00022475"/>
    </source>
</evidence>
<dbReference type="Proteomes" id="UP000253426">
    <property type="component" value="Unassembled WGS sequence"/>
</dbReference>
<comment type="subcellular location">
    <subcellularLocation>
        <location evidence="1">Cell inner membrane</location>
        <topology evidence="1">Multi-pass membrane protein</topology>
    </subcellularLocation>
    <subcellularLocation>
        <location evidence="6">Cell membrane</location>
        <topology evidence="6">Multi-pass membrane protein</topology>
    </subcellularLocation>
</comment>
<evidence type="ECO:0000256" key="6">
    <source>
        <dbReference type="HAMAP-Rule" id="MF_01844"/>
    </source>
</evidence>
<keyword evidence="10" id="KW-1185">Reference proteome</keyword>
<dbReference type="InterPro" id="IPR012336">
    <property type="entry name" value="Thioredoxin-like_fold"/>
</dbReference>
<dbReference type="PANTHER" id="PTHR30341:SF0">
    <property type="entry name" value="NA(+)_H(+) ANTIPORTER NHAA"/>
    <property type="match status" value="1"/>
</dbReference>
<evidence type="ECO:0000256" key="4">
    <source>
        <dbReference type="ARBA" id="ARBA00022989"/>
    </source>
</evidence>
<keyword evidence="3 6" id="KW-0812">Transmembrane</keyword>
<feature type="transmembrane region" description="Helical" evidence="6">
    <location>
        <begin position="580"/>
        <end position="602"/>
    </location>
</feature>
<dbReference type="InterPro" id="IPR004670">
    <property type="entry name" value="NhaA"/>
</dbReference>
<evidence type="ECO:0000256" key="1">
    <source>
        <dbReference type="ARBA" id="ARBA00004429"/>
    </source>
</evidence>
<dbReference type="Pfam" id="PF13462">
    <property type="entry name" value="Thioredoxin_4"/>
    <property type="match status" value="1"/>
</dbReference>
<evidence type="ECO:0000256" key="3">
    <source>
        <dbReference type="ARBA" id="ARBA00022692"/>
    </source>
</evidence>
<protein>
    <recommendedName>
        <fullName evidence="6">Na(+)/H(+) antiporter NhaA</fullName>
    </recommendedName>
    <alternativeName>
        <fullName evidence="6">Sodium/proton antiporter NhaA</fullName>
    </alternativeName>
</protein>
<dbReference type="Pfam" id="PF06965">
    <property type="entry name" value="Na_H_antiport_1"/>
    <property type="match status" value="1"/>
</dbReference>
<organism evidence="9 10">
    <name type="scientific">Roseimicrobium gellanilyticum</name>
    <dbReference type="NCBI Taxonomy" id="748857"/>
    <lineage>
        <taxon>Bacteria</taxon>
        <taxon>Pseudomonadati</taxon>
        <taxon>Verrucomicrobiota</taxon>
        <taxon>Verrucomicrobiia</taxon>
        <taxon>Verrucomicrobiales</taxon>
        <taxon>Verrucomicrobiaceae</taxon>
        <taxon>Roseimicrobium</taxon>
    </lineage>
</organism>
<dbReference type="OrthoDB" id="117402at2"/>
<dbReference type="InterPro" id="IPR023171">
    <property type="entry name" value="Na/H_antiporter_dom_sf"/>
</dbReference>
<feature type="transmembrane region" description="Helical" evidence="6">
    <location>
        <begin position="303"/>
        <end position="326"/>
    </location>
</feature>
<comment type="caution">
    <text evidence="9">The sequence shown here is derived from an EMBL/GenBank/DDBJ whole genome shotgun (WGS) entry which is preliminary data.</text>
</comment>
<sequence length="611" mass="66000">MTSTRPTKLERPVDPERDHILGNPDAELTLVEYGNYTRRSCHLAHEVVADLRDRFGERLRYVFRHRPAGDSGIAKRAAELAEYAYLTTGEFWPVHDALMKGGHAFTSGDFERLARDFNLPPPQGEHAATLETAKVRVKEDVESAHRSGVVMTPTFFINGRRYEGTWDENTLADAMLGTLGHRVQTAALNFARWAPSAGLLLLFMSVLAVFLANSAVGPAFSSLWSMVSGIRIGDAALNLSLIHWINDGLLAIFFLVVGLEIKREFTTGRLSTLRSGALPVIAALGGILVPVAIYLFIAPPGPLAAGWAVPIATDTAFAVAIIVLLGARVPVELRVFLTAAVIIDDLVAIAIIAAFYTETIHMNYLMASAGVTLLLVGMNRCGIYRPLPYILAGIVLWVLLHESGLHATLAGVILALVTPARPPAKLHVLLGQAEAIIRAETRRSGDALMRHGLSEPAMRELDAIHDRTESPADKLLRTMEPWSSYLVLPLFALANAGVVLSWDVFQSHGSLMLAIILGLVVGKPAGILFAAWLAVRLKIATKPPEYSWRQVAGAGALAGIGFTMSLFIAGEAFPEPVDFAAAKIAIFTASIIAGVVGTAILWPNRKRNPIP</sequence>
<dbReference type="PANTHER" id="PTHR30341">
    <property type="entry name" value="SODIUM ION/PROTON ANTIPORTER NHAA-RELATED"/>
    <property type="match status" value="1"/>
</dbReference>